<dbReference type="SUPFAM" id="SSF52096">
    <property type="entry name" value="ClpP/crotonase"/>
    <property type="match status" value="1"/>
</dbReference>
<dbReference type="Proteomes" id="UP000463857">
    <property type="component" value="Chromosome"/>
</dbReference>
<dbReference type="GO" id="GO:0016853">
    <property type="term" value="F:isomerase activity"/>
    <property type="evidence" value="ECO:0007669"/>
    <property type="project" value="UniProtKB-KW"/>
</dbReference>
<dbReference type="KEGG" id="eke:EK0264_10025"/>
<sequence>MSDVNVSREGNVTVLTVMRPPHNFFDQALVEDLAQAGFAADDDADARAIVLRSEGKNFCAGANFGEGKLGAERAESSQQLYRAAARLFEVKTPIVAAVQGAAVGGGLGLACMADFRVASPSSRLHANFARLGFHQGFGLSVTLPRILGEQKAAELLLTAAPVKGEQAHAIGLVDRLVDEGREYDGALALAQQIAANAPIAVRSIRETLRGDLAQQVRAVLERELSEQTEHWQTSDCAEGVAANLERRDPTFTGQ</sequence>
<accession>A0A7L4YNH9</accession>
<protein>
    <submittedName>
        <fullName evidence="2">Enoyl-CoA hydratase/isomerase family protein</fullName>
    </submittedName>
</protein>
<reference evidence="2 3" key="1">
    <citation type="journal article" date="2018" name="Int. J. Syst. Evol. Microbiol.">
        <title>Epidermidibacterium keratini gen. nov., sp. nov., a member of the family Sporichthyaceae, isolated from keratin epidermis.</title>
        <authorList>
            <person name="Lee D.G."/>
            <person name="Trujillo M.E."/>
            <person name="Kang S."/>
            <person name="Nam J.J."/>
            <person name="Kim Y.J."/>
        </authorList>
    </citation>
    <scope>NUCLEOTIDE SEQUENCE [LARGE SCALE GENOMIC DNA]</scope>
    <source>
        <strain evidence="2 3">EPI-7</strain>
    </source>
</reference>
<dbReference type="PANTHER" id="PTHR43802">
    <property type="entry name" value="ENOYL-COA HYDRATASE"/>
    <property type="match status" value="1"/>
</dbReference>
<dbReference type="InParanoid" id="A0A7L4YNH9"/>
<dbReference type="OrthoDB" id="9777711at2"/>
<dbReference type="EMBL" id="CP047156">
    <property type="protein sequence ID" value="QHC00592.1"/>
    <property type="molecule type" value="Genomic_DNA"/>
</dbReference>
<dbReference type="RefSeq" id="WP_159545230.1">
    <property type="nucleotide sequence ID" value="NZ_CP047156.1"/>
</dbReference>
<dbReference type="Pfam" id="PF00378">
    <property type="entry name" value="ECH_1"/>
    <property type="match status" value="1"/>
</dbReference>
<keyword evidence="3" id="KW-1185">Reference proteome</keyword>
<dbReference type="CDD" id="cd06558">
    <property type="entry name" value="crotonase-like"/>
    <property type="match status" value="1"/>
</dbReference>
<comment type="similarity">
    <text evidence="1">Belongs to the enoyl-CoA hydratase/isomerase family.</text>
</comment>
<dbReference type="InterPro" id="IPR029045">
    <property type="entry name" value="ClpP/crotonase-like_dom_sf"/>
</dbReference>
<gene>
    <name evidence="2" type="ORF">EK0264_10025</name>
</gene>
<dbReference type="InterPro" id="IPR001753">
    <property type="entry name" value="Enoyl-CoA_hydra/iso"/>
</dbReference>
<evidence type="ECO:0000313" key="3">
    <source>
        <dbReference type="Proteomes" id="UP000463857"/>
    </source>
</evidence>
<keyword evidence="2" id="KW-0413">Isomerase</keyword>
<dbReference type="Gene3D" id="3.90.226.10">
    <property type="entry name" value="2-enoyl-CoA Hydratase, Chain A, domain 1"/>
    <property type="match status" value="1"/>
</dbReference>
<dbReference type="PANTHER" id="PTHR43802:SF1">
    <property type="entry name" value="IP11341P-RELATED"/>
    <property type="match status" value="1"/>
</dbReference>
<proteinExistence type="inferred from homology"/>
<evidence type="ECO:0000256" key="1">
    <source>
        <dbReference type="ARBA" id="ARBA00005254"/>
    </source>
</evidence>
<dbReference type="AlphaFoldDB" id="A0A7L4YNH9"/>
<evidence type="ECO:0000313" key="2">
    <source>
        <dbReference type="EMBL" id="QHC00592.1"/>
    </source>
</evidence>
<organism evidence="2 3">
    <name type="scientific">Epidermidibacterium keratini</name>
    <dbReference type="NCBI Taxonomy" id="1891644"/>
    <lineage>
        <taxon>Bacteria</taxon>
        <taxon>Bacillati</taxon>
        <taxon>Actinomycetota</taxon>
        <taxon>Actinomycetes</taxon>
        <taxon>Sporichthyales</taxon>
        <taxon>Sporichthyaceae</taxon>
        <taxon>Epidermidibacterium</taxon>
    </lineage>
</organism>
<name>A0A7L4YNH9_9ACTN</name>